<sequence length="332" mass="38203">MFTDDDMVFFTVAIPTYNGETRLHRVLQCLLDCFTHPALLELNLPSHFGEILVVDNNSSDRTAEIVREYQAIWPQHSQLRYCFEPEQGAAFARQKAVEEAQGELIGFLDDDNWPASDWVVAAIGFHQAHPEVGAYGGQIHGSFESDPPTNFQKIACLLAIVERGDRAYCYTLQSKILPPSAGLVVQKQVWLSAVPKRLFLNHKGREAGLASEDLEALLYIQRAGWDIWYNPEMRLYHHIPSWRLEVDYLVSLVRCIGLSRYHIRMLRLKSWQKPIASLVYFVADLLKLVKHYFQSCSRDSQDTIARCERELLLSTLLSPFFLWKIRYLGTRV</sequence>
<dbReference type="Gene3D" id="3.90.550.10">
    <property type="entry name" value="Spore Coat Polysaccharide Biosynthesis Protein SpsA, Chain A"/>
    <property type="match status" value="1"/>
</dbReference>
<gene>
    <name evidence="2" type="ORF">BH720_00510</name>
</gene>
<dbReference type="STRING" id="1781255.BH720_00510"/>
<dbReference type="GO" id="GO:0016740">
    <property type="term" value="F:transferase activity"/>
    <property type="evidence" value="ECO:0007669"/>
    <property type="project" value="UniProtKB-KW"/>
</dbReference>
<dbReference type="CDD" id="cd00761">
    <property type="entry name" value="Glyco_tranf_GTA_type"/>
    <property type="match status" value="1"/>
</dbReference>
<evidence type="ECO:0000313" key="2">
    <source>
        <dbReference type="EMBL" id="OEJ77193.1"/>
    </source>
</evidence>
<dbReference type="PANTHER" id="PTHR43685:SF2">
    <property type="entry name" value="GLYCOSYLTRANSFERASE 2-LIKE DOMAIN-CONTAINING PROTEIN"/>
    <property type="match status" value="1"/>
</dbReference>
<dbReference type="AlphaFoldDB" id="A0A1E5QS80"/>
<comment type="caution">
    <text evidence="2">The sequence shown here is derived from an EMBL/GenBank/DDBJ whole genome shotgun (WGS) entry which is preliminary data.</text>
</comment>
<accession>A0A1E5QS80</accession>
<name>A0A1E5QS80_9CYAN</name>
<dbReference type="OrthoDB" id="468448at2"/>
<keyword evidence="2" id="KW-0808">Transferase</keyword>
<dbReference type="EMBL" id="MJGC01000010">
    <property type="protein sequence ID" value="OEJ77193.1"/>
    <property type="molecule type" value="Genomic_DNA"/>
</dbReference>
<dbReference type="InterPro" id="IPR029044">
    <property type="entry name" value="Nucleotide-diphossugar_trans"/>
</dbReference>
<proteinExistence type="predicted"/>
<dbReference type="PANTHER" id="PTHR43685">
    <property type="entry name" value="GLYCOSYLTRANSFERASE"/>
    <property type="match status" value="1"/>
</dbReference>
<dbReference type="InterPro" id="IPR001173">
    <property type="entry name" value="Glyco_trans_2-like"/>
</dbReference>
<dbReference type="SUPFAM" id="SSF53448">
    <property type="entry name" value="Nucleotide-diphospho-sugar transferases"/>
    <property type="match status" value="1"/>
</dbReference>
<organism evidence="2">
    <name type="scientific">Desertifilum tharense IPPAS B-1220</name>
    <dbReference type="NCBI Taxonomy" id="1781255"/>
    <lineage>
        <taxon>Bacteria</taxon>
        <taxon>Bacillati</taxon>
        <taxon>Cyanobacteriota</taxon>
        <taxon>Cyanophyceae</taxon>
        <taxon>Desertifilales</taxon>
        <taxon>Desertifilaceae</taxon>
        <taxon>Desertifilum</taxon>
    </lineage>
</organism>
<feature type="domain" description="Glycosyltransferase 2-like" evidence="1">
    <location>
        <begin position="11"/>
        <end position="147"/>
    </location>
</feature>
<reference evidence="2" key="1">
    <citation type="submission" date="2016-09" db="EMBL/GenBank/DDBJ databases">
        <title>Draft genome of thermotolerant cyanobacterium Desertifilum sp. strain IPPAS B-1220.</title>
        <authorList>
            <person name="Sinetova M.A."/>
            <person name="Bolakhan K."/>
            <person name="Zayadan B.K."/>
            <person name="Mironov K.S."/>
            <person name="Ustinova V."/>
            <person name="Kupriyanova E.V."/>
            <person name="Sidorov R.A."/>
            <person name="Skrypnik A.N."/>
            <person name="Gogoleva N.E."/>
            <person name="Gogolev Y.V."/>
            <person name="Los D.A."/>
        </authorList>
    </citation>
    <scope>NUCLEOTIDE SEQUENCE [LARGE SCALE GENOMIC DNA]</scope>
    <source>
        <strain evidence="2">IPPAS B-1220</strain>
    </source>
</reference>
<dbReference type="Pfam" id="PF00535">
    <property type="entry name" value="Glycos_transf_2"/>
    <property type="match status" value="1"/>
</dbReference>
<evidence type="ECO:0000259" key="1">
    <source>
        <dbReference type="Pfam" id="PF00535"/>
    </source>
</evidence>
<dbReference type="InterPro" id="IPR050834">
    <property type="entry name" value="Glycosyltransf_2"/>
</dbReference>
<protein>
    <submittedName>
        <fullName evidence="2">Glycosyl transferase</fullName>
    </submittedName>
</protein>
<dbReference type="NCBIfam" id="NF038302">
    <property type="entry name" value="EPS_HpsE"/>
    <property type="match status" value="1"/>
</dbReference>